<feature type="transmembrane region" description="Helical" evidence="1">
    <location>
        <begin position="40"/>
        <end position="69"/>
    </location>
</feature>
<evidence type="ECO:0000313" key="3">
    <source>
        <dbReference type="Proteomes" id="UP000178859"/>
    </source>
</evidence>
<reference evidence="2 3" key="1">
    <citation type="journal article" date="2016" name="Nat. Commun.">
        <title>Thousands of microbial genomes shed light on interconnected biogeochemical processes in an aquifer system.</title>
        <authorList>
            <person name="Anantharaman K."/>
            <person name="Brown C.T."/>
            <person name="Hug L.A."/>
            <person name="Sharon I."/>
            <person name="Castelle C.J."/>
            <person name="Probst A.J."/>
            <person name="Thomas B.C."/>
            <person name="Singh A."/>
            <person name="Wilkins M.J."/>
            <person name="Karaoz U."/>
            <person name="Brodie E.L."/>
            <person name="Williams K.H."/>
            <person name="Hubbard S.S."/>
            <person name="Banfield J.F."/>
        </authorList>
    </citation>
    <scope>NUCLEOTIDE SEQUENCE [LARGE SCALE GENOMIC DNA]</scope>
</reference>
<evidence type="ECO:0000313" key="2">
    <source>
        <dbReference type="EMBL" id="OGE65108.1"/>
    </source>
</evidence>
<proteinExistence type="predicted"/>
<name>A0A1F5MID2_9BACT</name>
<keyword evidence="1" id="KW-0812">Transmembrane</keyword>
<feature type="transmembrane region" description="Helical" evidence="1">
    <location>
        <begin position="89"/>
        <end position="116"/>
    </location>
</feature>
<evidence type="ECO:0000256" key="1">
    <source>
        <dbReference type="SAM" id="Phobius"/>
    </source>
</evidence>
<dbReference type="AlphaFoldDB" id="A0A1F5MID2"/>
<comment type="caution">
    <text evidence="2">The sequence shown here is derived from an EMBL/GenBank/DDBJ whole genome shotgun (WGS) entry which is preliminary data.</text>
</comment>
<gene>
    <name evidence="2" type="ORF">A3I48_02510</name>
</gene>
<organism evidence="2 3">
    <name type="scientific">Candidatus Daviesbacteria bacterium RIFCSPLOWO2_02_FULL_36_7</name>
    <dbReference type="NCBI Taxonomy" id="1797792"/>
    <lineage>
        <taxon>Bacteria</taxon>
        <taxon>Candidatus Daviesiibacteriota</taxon>
    </lineage>
</organism>
<sequence length="127" mass="13692">MYKVVMDREPKTKINPETTPISLSDIQGRGSERFSWKKSLIAIGIATTGVTLGITSAYILTGTLAGILPENPLVMLTSTLPPNNYPVRLGPITAPFSVVLAETSILFAFGGMMGGIELADRLLKRRD</sequence>
<dbReference type="EMBL" id="MFDT01000001">
    <property type="protein sequence ID" value="OGE65108.1"/>
    <property type="molecule type" value="Genomic_DNA"/>
</dbReference>
<protein>
    <submittedName>
        <fullName evidence="2">Uncharacterized protein</fullName>
    </submittedName>
</protein>
<keyword evidence="1" id="KW-0472">Membrane</keyword>
<dbReference type="Proteomes" id="UP000178859">
    <property type="component" value="Unassembled WGS sequence"/>
</dbReference>
<accession>A0A1F5MID2</accession>
<keyword evidence="1" id="KW-1133">Transmembrane helix</keyword>